<organism evidence="1 2">
    <name type="scientific">Punica granatum</name>
    <name type="common">Pomegranate</name>
    <dbReference type="NCBI Taxonomy" id="22663"/>
    <lineage>
        <taxon>Eukaryota</taxon>
        <taxon>Viridiplantae</taxon>
        <taxon>Streptophyta</taxon>
        <taxon>Embryophyta</taxon>
        <taxon>Tracheophyta</taxon>
        <taxon>Spermatophyta</taxon>
        <taxon>Magnoliopsida</taxon>
        <taxon>eudicotyledons</taxon>
        <taxon>Gunneridae</taxon>
        <taxon>Pentapetalae</taxon>
        <taxon>rosids</taxon>
        <taxon>malvids</taxon>
        <taxon>Myrtales</taxon>
        <taxon>Lythraceae</taxon>
        <taxon>Punica</taxon>
    </lineage>
</organism>
<name>A0A2I0IA65_PUNGR</name>
<evidence type="ECO:0000313" key="1">
    <source>
        <dbReference type="EMBL" id="PKI40693.1"/>
    </source>
</evidence>
<dbReference type="GO" id="GO:0097367">
    <property type="term" value="F:carbohydrate derivative binding"/>
    <property type="evidence" value="ECO:0007669"/>
    <property type="project" value="InterPro"/>
</dbReference>
<sequence length="168" mass="18870">MSGPRSIKEPRVRVWLDKRACEYKVPIDALELTLTEKFDIFSRNQENGFVATFSTDFPPADPKTAAEFVDEATLLNLCKAQRGHLNYFFKHLNFSQTVAFTQSLLRFSSLGGTIFFSGVGKSRFVAHKISQTLVSLGTRSSFLSPVDALHGDIDILTSRDPRPLQQVR</sequence>
<proteinExistence type="predicted"/>
<dbReference type="PANTHER" id="PTHR47476">
    <property type="match status" value="1"/>
</dbReference>
<dbReference type="InterPro" id="IPR046348">
    <property type="entry name" value="SIS_dom_sf"/>
</dbReference>
<reference evidence="1 2" key="1">
    <citation type="submission" date="2017-11" db="EMBL/GenBank/DDBJ databases">
        <title>De-novo sequencing of pomegranate (Punica granatum L.) genome.</title>
        <authorList>
            <person name="Akparov Z."/>
            <person name="Amiraslanov A."/>
            <person name="Hajiyeva S."/>
            <person name="Abbasov M."/>
            <person name="Kaur K."/>
            <person name="Hamwieh A."/>
            <person name="Solovyev V."/>
            <person name="Salamov A."/>
            <person name="Braich B."/>
            <person name="Kosarev P."/>
            <person name="Mahmoud A."/>
            <person name="Hajiyev E."/>
            <person name="Babayeva S."/>
            <person name="Izzatullayeva V."/>
            <person name="Mammadov A."/>
            <person name="Mammadov A."/>
            <person name="Sharifova S."/>
            <person name="Ojaghi J."/>
            <person name="Eynullazada K."/>
            <person name="Bayramov B."/>
            <person name="Abdulazimova A."/>
            <person name="Shahmuradov I."/>
        </authorList>
    </citation>
    <scope>NUCLEOTIDE SEQUENCE [LARGE SCALE GENOMIC DNA]</scope>
    <source>
        <strain evidence="2">cv. AG2017</strain>
        <tissue evidence="1">Leaf</tissue>
    </source>
</reference>
<comment type="caution">
    <text evidence="1">The sequence shown here is derived from an EMBL/GenBank/DDBJ whole genome shotgun (WGS) entry which is preliminary data.</text>
</comment>
<dbReference type="SUPFAM" id="SSF53697">
    <property type="entry name" value="SIS domain"/>
    <property type="match status" value="1"/>
</dbReference>
<dbReference type="AlphaFoldDB" id="A0A2I0IA65"/>
<evidence type="ECO:0008006" key="3">
    <source>
        <dbReference type="Google" id="ProtNLM"/>
    </source>
</evidence>
<keyword evidence="2" id="KW-1185">Reference proteome</keyword>
<dbReference type="Gene3D" id="3.40.50.10490">
    <property type="entry name" value="Glucose-6-phosphate isomerase like protein, domain 1"/>
    <property type="match status" value="1"/>
</dbReference>
<gene>
    <name evidence="1" type="ORF">CRG98_038948</name>
</gene>
<dbReference type="STRING" id="22663.A0A2I0IA65"/>
<dbReference type="EMBL" id="PGOL01003508">
    <property type="protein sequence ID" value="PKI40693.1"/>
    <property type="molecule type" value="Genomic_DNA"/>
</dbReference>
<dbReference type="GO" id="GO:1901135">
    <property type="term" value="P:carbohydrate derivative metabolic process"/>
    <property type="evidence" value="ECO:0007669"/>
    <property type="project" value="InterPro"/>
</dbReference>
<dbReference type="Proteomes" id="UP000233551">
    <property type="component" value="Unassembled WGS sequence"/>
</dbReference>
<protein>
    <recommendedName>
        <fullName evidence="3">SIS domain-containing protein</fullName>
    </recommendedName>
</protein>
<dbReference type="PANTHER" id="PTHR47476:SF2">
    <property type="entry name" value="ARABINOSE 5-PHOSPHATE ISOMERASE-RELATED"/>
    <property type="match status" value="1"/>
</dbReference>
<accession>A0A2I0IA65</accession>
<evidence type="ECO:0000313" key="2">
    <source>
        <dbReference type="Proteomes" id="UP000233551"/>
    </source>
</evidence>